<evidence type="ECO:0000313" key="6">
    <source>
        <dbReference type="Proteomes" id="UP000745859"/>
    </source>
</evidence>
<dbReference type="PANTHER" id="PTHR42693">
    <property type="entry name" value="ARYLSULFATASE FAMILY MEMBER"/>
    <property type="match status" value="1"/>
</dbReference>
<keyword evidence="2" id="KW-0378">Hydrolase</keyword>
<dbReference type="InterPro" id="IPR050738">
    <property type="entry name" value="Sulfatase"/>
</dbReference>
<feature type="domain" description="Sulfatase N-terminal" evidence="4">
    <location>
        <begin position="27"/>
        <end position="402"/>
    </location>
</feature>
<evidence type="ECO:0000256" key="2">
    <source>
        <dbReference type="ARBA" id="ARBA00022801"/>
    </source>
</evidence>
<dbReference type="Pfam" id="PF00884">
    <property type="entry name" value="Sulfatase"/>
    <property type="match status" value="1"/>
</dbReference>
<keyword evidence="6" id="KW-1185">Reference proteome</keyword>
<dbReference type="PANTHER" id="PTHR42693:SF53">
    <property type="entry name" value="ENDO-4-O-SULFATASE"/>
    <property type="match status" value="1"/>
</dbReference>
<dbReference type="InterPro" id="IPR000917">
    <property type="entry name" value="Sulfatase_N"/>
</dbReference>
<comment type="similarity">
    <text evidence="1">Belongs to the sulfatase family.</text>
</comment>
<evidence type="ECO:0000256" key="1">
    <source>
        <dbReference type="ARBA" id="ARBA00008779"/>
    </source>
</evidence>
<name>A0ABX0UCY1_9FLAO</name>
<dbReference type="InterPro" id="IPR017850">
    <property type="entry name" value="Alkaline_phosphatase_core_sf"/>
</dbReference>
<evidence type="ECO:0000259" key="4">
    <source>
        <dbReference type="Pfam" id="PF00884"/>
    </source>
</evidence>
<evidence type="ECO:0000313" key="5">
    <source>
        <dbReference type="EMBL" id="NIJ45670.1"/>
    </source>
</evidence>
<sequence>MFHKKLTILLVLLTAITSFSQTKGTRPNVIVILADDLGYGDVGFNRTADFPKDRGVIPTPELDKLANQGIICKNAHVAHPFCGPSRVALLTGMMPHRIGAQYNLPNNIKSPLGVATDQTYFAKVLQDANYNTAAFGKWHLGFAEGKYQPLDRGFDYFFGFLGGGKNYFEREYEDAFYRRQDSKNPVINEYQDPLQRNRTYVDRNEFDKDDYLTDVLTNDAINYIQKNKSKENPFMMYLAYNAPHTPLQAPADEIAKFKENNPNFEKLIRNSPYILNSRAVEKQKNPEKKAALIEKFVQARITYATMVTNLDTNVGKLVAELKKDKEVYNNTIIVFLSDNGGYTYSKGAVNYPLYALKGSVFEGGHKVPMFVHWPNKIKKTSIYPYQISALDLYPTLSQLAGAKIPSKKVLDGSYFMDAIIANKEIRPNDALLILRPQNGFHNASVIAYPWKVVKTGGNGKWKLFDIEKDPGEQHDKSETGANATKTIESLASKGYNLVKEFKDVKPAWFDHERGEGHPHRKLWFTTQQLPQYDKTFKTN</sequence>
<dbReference type="Gene3D" id="3.40.720.10">
    <property type="entry name" value="Alkaline Phosphatase, subunit A"/>
    <property type="match status" value="1"/>
</dbReference>
<dbReference type="Gene3D" id="3.30.1120.10">
    <property type="match status" value="1"/>
</dbReference>
<proteinExistence type="inferred from homology"/>
<dbReference type="RefSeq" id="WP_167188177.1">
    <property type="nucleotide sequence ID" value="NZ_JAASQL010000002.1"/>
</dbReference>
<accession>A0ABX0UCY1</accession>
<gene>
    <name evidence="5" type="ORF">FHR24_002138</name>
</gene>
<keyword evidence="3" id="KW-0732">Signal</keyword>
<comment type="caution">
    <text evidence="5">The sequence shown here is derived from an EMBL/GenBank/DDBJ whole genome shotgun (WGS) entry which is preliminary data.</text>
</comment>
<reference evidence="5 6" key="1">
    <citation type="submission" date="2020-03" db="EMBL/GenBank/DDBJ databases">
        <title>Genomic Encyclopedia of Type Strains, Phase IV (KMG-IV): sequencing the most valuable type-strain genomes for metagenomic binning, comparative biology and taxonomic classification.</title>
        <authorList>
            <person name="Goeker M."/>
        </authorList>
    </citation>
    <scope>NUCLEOTIDE SEQUENCE [LARGE SCALE GENOMIC DNA]</scope>
    <source>
        <strain evidence="5 6">DSM 101599</strain>
    </source>
</reference>
<organism evidence="5 6">
    <name type="scientific">Wenyingzhuangia heitensis</name>
    <dbReference type="NCBI Taxonomy" id="1487859"/>
    <lineage>
        <taxon>Bacteria</taxon>
        <taxon>Pseudomonadati</taxon>
        <taxon>Bacteroidota</taxon>
        <taxon>Flavobacteriia</taxon>
        <taxon>Flavobacteriales</taxon>
        <taxon>Flavobacteriaceae</taxon>
        <taxon>Wenyingzhuangia</taxon>
    </lineage>
</organism>
<evidence type="ECO:0000256" key="3">
    <source>
        <dbReference type="SAM" id="SignalP"/>
    </source>
</evidence>
<protein>
    <submittedName>
        <fullName evidence="5">Arylsulfatase A-like enzyme</fullName>
    </submittedName>
</protein>
<feature type="signal peptide" evidence="3">
    <location>
        <begin position="1"/>
        <end position="20"/>
    </location>
</feature>
<dbReference type="EMBL" id="JAASQL010000002">
    <property type="protein sequence ID" value="NIJ45670.1"/>
    <property type="molecule type" value="Genomic_DNA"/>
</dbReference>
<feature type="chain" id="PRO_5046284974" evidence="3">
    <location>
        <begin position="21"/>
        <end position="539"/>
    </location>
</feature>
<dbReference type="Proteomes" id="UP000745859">
    <property type="component" value="Unassembled WGS sequence"/>
</dbReference>
<dbReference type="SUPFAM" id="SSF53649">
    <property type="entry name" value="Alkaline phosphatase-like"/>
    <property type="match status" value="1"/>
</dbReference>